<feature type="domain" description="YCII-related" evidence="2">
    <location>
        <begin position="3"/>
        <end position="88"/>
    </location>
</feature>
<sequence>MTQYFVYGRDRDGAGELKGRLTEEHWAFMDRYDAQLIARGPTLTADREASTGSLHIIDLPDAGALNTFVYDEPYYLGGAFATVEVYRFVNHTGRTMWEFEHAVEAYNRYLVLTKDAARPLSSEHLIVYGDLFGDDGQVGRAALVEAPDRAAAAALVEAADAEVHPWEFGGRR</sequence>
<dbReference type="InterPro" id="IPR011008">
    <property type="entry name" value="Dimeric_a/b-barrel"/>
</dbReference>
<dbReference type="PANTHER" id="PTHR33606">
    <property type="entry name" value="PROTEIN YCII"/>
    <property type="match status" value="1"/>
</dbReference>
<gene>
    <name evidence="3" type="ORF">HDA44_006160</name>
</gene>
<keyword evidence="4" id="KW-1185">Reference proteome</keyword>
<name>A0A841DXH0_9ACTN</name>
<protein>
    <submittedName>
        <fullName evidence="3">Uncharacterized protein YciI</fullName>
    </submittedName>
</protein>
<evidence type="ECO:0000256" key="1">
    <source>
        <dbReference type="ARBA" id="ARBA00007689"/>
    </source>
</evidence>
<dbReference type="SUPFAM" id="SSF54909">
    <property type="entry name" value="Dimeric alpha+beta barrel"/>
    <property type="match status" value="1"/>
</dbReference>
<evidence type="ECO:0000313" key="3">
    <source>
        <dbReference type="EMBL" id="MBB5982819.1"/>
    </source>
</evidence>
<dbReference type="RefSeq" id="WP_202887645.1">
    <property type="nucleotide sequence ID" value="NZ_BAAAVN010000002.1"/>
</dbReference>
<accession>A0A841DXH0</accession>
<evidence type="ECO:0000259" key="2">
    <source>
        <dbReference type="Pfam" id="PF03795"/>
    </source>
</evidence>
<dbReference type="AlphaFoldDB" id="A0A841DXH0"/>
<evidence type="ECO:0000313" key="4">
    <source>
        <dbReference type="Proteomes" id="UP000558997"/>
    </source>
</evidence>
<dbReference type="Proteomes" id="UP000558997">
    <property type="component" value="Unassembled WGS sequence"/>
</dbReference>
<dbReference type="InterPro" id="IPR051807">
    <property type="entry name" value="Sec-metab_biosynth-assoc"/>
</dbReference>
<dbReference type="Gene3D" id="3.30.70.1060">
    <property type="entry name" value="Dimeric alpha+beta barrel"/>
    <property type="match status" value="1"/>
</dbReference>
<dbReference type="Pfam" id="PF03795">
    <property type="entry name" value="YCII"/>
    <property type="match status" value="1"/>
</dbReference>
<dbReference type="PANTHER" id="PTHR33606:SF3">
    <property type="entry name" value="PROTEIN YCII"/>
    <property type="match status" value="1"/>
</dbReference>
<reference evidence="3 4" key="1">
    <citation type="submission" date="2020-08" db="EMBL/GenBank/DDBJ databases">
        <title>Sequencing the genomes of 1000 actinobacteria strains.</title>
        <authorList>
            <person name="Klenk H.-P."/>
        </authorList>
    </citation>
    <scope>NUCLEOTIDE SEQUENCE [LARGE SCALE GENOMIC DNA]</scope>
    <source>
        <strain evidence="3 4">DSM 17294</strain>
    </source>
</reference>
<dbReference type="InterPro" id="IPR005545">
    <property type="entry name" value="YCII"/>
</dbReference>
<organism evidence="3 4">
    <name type="scientific">Kribbella solani</name>
    <dbReference type="NCBI Taxonomy" id="236067"/>
    <lineage>
        <taxon>Bacteria</taxon>
        <taxon>Bacillati</taxon>
        <taxon>Actinomycetota</taxon>
        <taxon>Actinomycetes</taxon>
        <taxon>Propionibacteriales</taxon>
        <taxon>Kribbellaceae</taxon>
        <taxon>Kribbella</taxon>
    </lineage>
</organism>
<comment type="caution">
    <text evidence="3">The sequence shown here is derived from an EMBL/GenBank/DDBJ whole genome shotgun (WGS) entry which is preliminary data.</text>
</comment>
<proteinExistence type="inferred from homology"/>
<comment type="similarity">
    <text evidence="1">Belongs to the YciI family.</text>
</comment>
<dbReference type="EMBL" id="JACHNF010000001">
    <property type="protein sequence ID" value="MBB5982819.1"/>
    <property type="molecule type" value="Genomic_DNA"/>
</dbReference>